<accession>A0ACC2M0Z2</accession>
<evidence type="ECO:0000313" key="1">
    <source>
        <dbReference type="EMBL" id="KAJ8638969.1"/>
    </source>
</evidence>
<keyword evidence="2" id="KW-1185">Reference proteome</keyword>
<organism evidence="1 2">
    <name type="scientific">Persea americana</name>
    <name type="common">Avocado</name>
    <dbReference type="NCBI Taxonomy" id="3435"/>
    <lineage>
        <taxon>Eukaryota</taxon>
        <taxon>Viridiplantae</taxon>
        <taxon>Streptophyta</taxon>
        <taxon>Embryophyta</taxon>
        <taxon>Tracheophyta</taxon>
        <taxon>Spermatophyta</taxon>
        <taxon>Magnoliopsida</taxon>
        <taxon>Magnoliidae</taxon>
        <taxon>Laurales</taxon>
        <taxon>Lauraceae</taxon>
        <taxon>Persea</taxon>
    </lineage>
</organism>
<comment type="caution">
    <text evidence="1">The sequence shown here is derived from an EMBL/GenBank/DDBJ whole genome shotgun (WGS) entry which is preliminary data.</text>
</comment>
<gene>
    <name evidence="1" type="ORF">MRB53_015663</name>
</gene>
<name>A0ACC2M0Z2_PERAE</name>
<proteinExistence type="predicted"/>
<evidence type="ECO:0000313" key="2">
    <source>
        <dbReference type="Proteomes" id="UP001234297"/>
    </source>
</evidence>
<dbReference type="EMBL" id="CM056813">
    <property type="protein sequence ID" value="KAJ8638969.1"/>
    <property type="molecule type" value="Genomic_DNA"/>
</dbReference>
<sequence>MHNYIRKNNGCDGYDEDVSMDNEDVASLSGLEALNECTDTNEVYNFGTPQPLPLYTQRQRDEWNSIRDNIAKRLWNDCIQSSGGETSSKRKNPRKKNANFIEIISCIEKCNVGLKQAIPDVADSIRMPRKQAADAIWKELRQIPELSGLDMQLAHEWLIIHQNMATIFLTIDDKRAWIVRQMPKIREKSM</sequence>
<protein>
    <submittedName>
        <fullName evidence="1">Uncharacterized protein</fullName>
    </submittedName>
</protein>
<dbReference type="Proteomes" id="UP001234297">
    <property type="component" value="Chromosome 5"/>
</dbReference>
<reference evidence="1 2" key="1">
    <citation type="journal article" date="2022" name="Hortic Res">
        <title>A haplotype resolved chromosomal level avocado genome allows analysis of novel avocado genes.</title>
        <authorList>
            <person name="Nath O."/>
            <person name="Fletcher S.J."/>
            <person name="Hayward A."/>
            <person name="Shaw L.M."/>
            <person name="Masouleh A.K."/>
            <person name="Furtado A."/>
            <person name="Henry R.J."/>
            <person name="Mitter N."/>
        </authorList>
    </citation>
    <scope>NUCLEOTIDE SEQUENCE [LARGE SCALE GENOMIC DNA]</scope>
    <source>
        <strain evidence="2">cv. Hass</strain>
    </source>
</reference>